<keyword evidence="1" id="KW-0677">Repeat</keyword>
<dbReference type="Gene3D" id="1.25.40.20">
    <property type="entry name" value="Ankyrin repeat-containing domain"/>
    <property type="match status" value="1"/>
</dbReference>
<dbReference type="SUPFAM" id="SSF48403">
    <property type="entry name" value="Ankyrin repeat"/>
    <property type="match status" value="1"/>
</dbReference>
<comment type="caution">
    <text evidence="3">The sequence shown here is derived from an EMBL/GenBank/DDBJ whole genome shotgun (WGS) entry which is preliminary data.</text>
</comment>
<keyword evidence="2" id="KW-0040">ANK repeat</keyword>
<accession>A0ABD2PZM1</accession>
<feature type="non-terminal residue" evidence="3">
    <location>
        <position position="212"/>
    </location>
</feature>
<evidence type="ECO:0008006" key="5">
    <source>
        <dbReference type="Google" id="ProtNLM"/>
    </source>
</evidence>
<dbReference type="InterPro" id="IPR050776">
    <property type="entry name" value="Ank_Repeat/CDKN_Inhibitor"/>
</dbReference>
<dbReference type="EMBL" id="JBJKFK010001953">
    <property type="protein sequence ID" value="KAL3311921.1"/>
    <property type="molecule type" value="Genomic_DNA"/>
</dbReference>
<reference evidence="3 4" key="1">
    <citation type="submission" date="2024-11" db="EMBL/GenBank/DDBJ databases">
        <title>Adaptive evolution of stress response genes in parasites aligns with host niche diversity.</title>
        <authorList>
            <person name="Hahn C."/>
            <person name="Resl P."/>
        </authorList>
    </citation>
    <scope>NUCLEOTIDE SEQUENCE [LARGE SCALE GENOMIC DNA]</scope>
    <source>
        <strain evidence="3">EGGRZ-B1_66</strain>
        <tissue evidence="3">Body</tissue>
    </source>
</reference>
<evidence type="ECO:0000313" key="4">
    <source>
        <dbReference type="Proteomes" id="UP001626550"/>
    </source>
</evidence>
<sequence length="212" mass="22889">MRTADLFGRTLVHAAVIGLSVECLRIVLMAGGDYAVVDNHGRSALHLCSIATVLGQEFTRNGAGLFFDSLKLADSQLFYQHFQPRVSALSSANEICEILLRLGADVNLTDCMGCAAIHFAAAFDTGGSLISLLLEFGANPWTIARWDNEKSSCEPLDFDALHDLIDLAVGAESTASETALNQIRKQHTSSDNDLNTLSTWKPTNTQLSLSDT</sequence>
<gene>
    <name evidence="3" type="ORF">Ciccas_009497</name>
</gene>
<dbReference type="Proteomes" id="UP001626550">
    <property type="component" value="Unassembled WGS sequence"/>
</dbReference>
<dbReference type="AlphaFoldDB" id="A0ABD2PZM1"/>
<protein>
    <recommendedName>
        <fullName evidence="5">ANK_REP_REGION domain-containing protein</fullName>
    </recommendedName>
</protein>
<organism evidence="3 4">
    <name type="scientific">Cichlidogyrus casuarinus</name>
    <dbReference type="NCBI Taxonomy" id="1844966"/>
    <lineage>
        <taxon>Eukaryota</taxon>
        <taxon>Metazoa</taxon>
        <taxon>Spiralia</taxon>
        <taxon>Lophotrochozoa</taxon>
        <taxon>Platyhelminthes</taxon>
        <taxon>Monogenea</taxon>
        <taxon>Monopisthocotylea</taxon>
        <taxon>Dactylogyridea</taxon>
        <taxon>Ancyrocephalidae</taxon>
        <taxon>Cichlidogyrus</taxon>
    </lineage>
</organism>
<dbReference type="InterPro" id="IPR036770">
    <property type="entry name" value="Ankyrin_rpt-contain_sf"/>
</dbReference>
<proteinExistence type="predicted"/>
<evidence type="ECO:0000313" key="3">
    <source>
        <dbReference type="EMBL" id="KAL3311921.1"/>
    </source>
</evidence>
<evidence type="ECO:0000256" key="1">
    <source>
        <dbReference type="ARBA" id="ARBA00022737"/>
    </source>
</evidence>
<dbReference type="PANTHER" id="PTHR24201">
    <property type="entry name" value="ANK_REP_REGION DOMAIN-CONTAINING PROTEIN"/>
    <property type="match status" value="1"/>
</dbReference>
<evidence type="ECO:0000256" key="2">
    <source>
        <dbReference type="ARBA" id="ARBA00023043"/>
    </source>
</evidence>
<keyword evidence="4" id="KW-1185">Reference proteome</keyword>
<name>A0ABD2PZM1_9PLAT</name>